<dbReference type="InterPro" id="IPR032856">
    <property type="entry name" value="GDE_N_bis"/>
</dbReference>
<dbReference type="Pfam" id="PF14742">
    <property type="entry name" value="GDE_N_bis"/>
    <property type="match status" value="1"/>
</dbReference>
<protein>
    <submittedName>
        <fullName evidence="3">Amylo-alpha-1,6-glucosidase</fullName>
    </submittedName>
</protein>
<reference evidence="3 4" key="1">
    <citation type="submission" date="2019-07" db="EMBL/GenBank/DDBJ databases">
        <title>Analysis of the biochemical properties, biological activity and biotechnological potential of siderophores and biosurfactants produced by Antarctic psychrotolerant bacteria.</title>
        <authorList>
            <person name="Styczynski M."/>
            <person name="Krucon T."/>
            <person name="Decewicz P."/>
            <person name="Dziewit L."/>
        </authorList>
    </citation>
    <scope>NUCLEOTIDE SEQUENCE [LARGE SCALE GENOMIC DNA]</scope>
    <source>
        <strain evidence="3 4">ANT_H27</strain>
    </source>
</reference>
<dbReference type="GO" id="GO:0005975">
    <property type="term" value="P:carbohydrate metabolic process"/>
    <property type="evidence" value="ECO:0007669"/>
    <property type="project" value="InterPro"/>
</dbReference>
<comment type="caution">
    <text evidence="3">The sequence shown here is derived from an EMBL/GenBank/DDBJ whole genome shotgun (WGS) entry which is preliminary data.</text>
</comment>
<dbReference type="AlphaFoldDB" id="A0A5B0EHQ1"/>
<name>A0A5B0EHQ1_9MICC</name>
<feature type="domain" description="Mannosylglycerate hydrolase MGH1-like glycoside hydrolase" evidence="2">
    <location>
        <begin position="438"/>
        <end position="597"/>
    </location>
</feature>
<dbReference type="InterPro" id="IPR008928">
    <property type="entry name" value="6-hairpin_glycosidase_sf"/>
</dbReference>
<evidence type="ECO:0000313" key="4">
    <source>
        <dbReference type="Proteomes" id="UP000323856"/>
    </source>
</evidence>
<dbReference type="Pfam" id="PF22422">
    <property type="entry name" value="MGH1-like_GH"/>
    <property type="match status" value="1"/>
</dbReference>
<dbReference type="OrthoDB" id="9759959at2"/>
<proteinExistence type="predicted"/>
<organism evidence="3 4">
    <name type="scientific">Paeniglutamicibacter gangotriensis</name>
    <dbReference type="NCBI Taxonomy" id="254787"/>
    <lineage>
        <taxon>Bacteria</taxon>
        <taxon>Bacillati</taxon>
        <taxon>Actinomycetota</taxon>
        <taxon>Actinomycetes</taxon>
        <taxon>Micrococcales</taxon>
        <taxon>Micrococcaceae</taxon>
        <taxon>Paeniglutamicibacter</taxon>
    </lineage>
</organism>
<feature type="domain" description="Putative glycogen debranching enzyme N-terminal" evidence="1">
    <location>
        <begin position="22"/>
        <end position="200"/>
    </location>
</feature>
<gene>
    <name evidence="3" type="ORF">FQ154_04840</name>
</gene>
<dbReference type="Proteomes" id="UP000323856">
    <property type="component" value="Unassembled WGS sequence"/>
</dbReference>
<evidence type="ECO:0000313" key="3">
    <source>
        <dbReference type="EMBL" id="KAA0978567.1"/>
    </source>
</evidence>
<dbReference type="EMBL" id="VOBL01000004">
    <property type="protein sequence ID" value="KAA0978567.1"/>
    <property type="molecule type" value="Genomic_DNA"/>
</dbReference>
<dbReference type="RefSeq" id="WP_149618870.1">
    <property type="nucleotide sequence ID" value="NZ_VOBL01000004.1"/>
</dbReference>
<dbReference type="InterPro" id="IPR012341">
    <property type="entry name" value="6hp_glycosidase-like_sf"/>
</dbReference>
<sequence length="716" mass="77107">MVEAWTSGVGAQMAGPGAVTILHGTTFVLSGANGDMDPARPHGFFFRDTRFISGWRLRLNGKELESLSGSATEPYRAMFVGRPAVDAAGPESHVLIERHRSLDGGFSERIVVHNHSSHEFSTALELDVEADFADLFDVKGGLRRPRAKAVRQGDPEGFSYSCELAGRVLEVKVRACTARSSGSGLRFELLVPPQGQWSTEIFVEPGIDGQRPEQDASVVAPQRRTVSPTVRQEEWNRKVPTLEVDNRLLAEVLATSRRDLGSLRIFDPGGELTVIAAGAPWFMALFGRDSLLTSFMALAVDSSLALGTIQALAARQGTESNPATEEEPGKILHEVRLGSSPALELGSSGAYFGSVDATPLFVSIAGELTRWGLGGAVLADLMPAIDKALGWIEDNTAKDPDGFLSYSRSLPTGLANQGWKDSWDGITFADGTIAQGPLALCEVQGYVYTAYLARALMAQEAGDEDTKRHYAQRARHLKEAFNRRFWLPERGYFALGVDGAGRTVDSCTSNMGHCLWSGIIDEDKAPAVAARLMEPDMFSGWGVRTLSSAMGAYNPASYHNGSVWPHDNAIVAGGLMRYGFVTEAQRIAVALMQAAEHFDGRLPELFCGLDRAQHPVPVPYPTSCSPQAWAAAAPMHLVRTMLRFDPCLGSGKIYIDPVLPADWGHLELGNIALGGSRISLSATGEIGEIRGAPPGIQVVHGPRGPLADLLDVQEVH</sequence>
<evidence type="ECO:0000259" key="2">
    <source>
        <dbReference type="Pfam" id="PF22422"/>
    </source>
</evidence>
<evidence type="ECO:0000259" key="1">
    <source>
        <dbReference type="Pfam" id="PF14742"/>
    </source>
</evidence>
<dbReference type="SUPFAM" id="SSF48208">
    <property type="entry name" value="Six-hairpin glycosidases"/>
    <property type="match status" value="1"/>
</dbReference>
<accession>A0A5B0EHQ1</accession>
<dbReference type="Gene3D" id="1.50.10.10">
    <property type="match status" value="1"/>
</dbReference>
<dbReference type="InterPro" id="IPR054491">
    <property type="entry name" value="MGH1-like_GH"/>
</dbReference>